<evidence type="ECO:0000313" key="3">
    <source>
        <dbReference type="Proteomes" id="UP000248917"/>
    </source>
</evidence>
<name>A0A326RMQ1_9BACT</name>
<dbReference type="InterPro" id="IPR017507">
    <property type="entry name" value="Tscrpt_reg_HipB-like"/>
</dbReference>
<dbReference type="SUPFAM" id="SSF47413">
    <property type="entry name" value="lambda repressor-like DNA-binding domains"/>
    <property type="match status" value="1"/>
</dbReference>
<gene>
    <name evidence="2" type="ORF">CLV31_11284</name>
</gene>
<dbReference type="Proteomes" id="UP000248917">
    <property type="component" value="Unassembled WGS sequence"/>
</dbReference>
<dbReference type="RefSeq" id="WP_111393882.1">
    <property type="nucleotide sequence ID" value="NZ_QKTX01000012.1"/>
</dbReference>
<protein>
    <submittedName>
        <fullName evidence="2">Y4mF family transcriptional regulator</fullName>
    </submittedName>
</protein>
<dbReference type="OrthoDB" id="1122334at2"/>
<keyword evidence="3" id="KW-1185">Reference proteome</keyword>
<accession>A0A326RMQ1</accession>
<evidence type="ECO:0000313" key="2">
    <source>
        <dbReference type="EMBL" id="PZV80317.1"/>
    </source>
</evidence>
<dbReference type="CDD" id="cd00093">
    <property type="entry name" value="HTH_XRE"/>
    <property type="match status" value="1"/>
</dbReference>
<proteinExistence type="predicted"/>
<reference evidence="2 3" key="1">
    <citation type="submission" date="2018-06" db="EMBL/GenBank/DDBJ databases">
        <title>Genomic Encyclopedia of Archaeal and Bacterial Type Strains, Phase II (KMG-II): from individual species to whole genera.</title>
        <authorList>
            <person name="Goeker M."/>
        </authorList>
    </citation>
    <scope>NUCLEOTIDE SEQUENCE [LARGE SCALE GENOMIC DNA]</scope>
    <source>
        <strain evidence="2 3">T4</strain>
    </source>
</reference>
<dbReference type="AlphaFoldDB" id="A0A326RMQ1"/>
<dbReference type="SMART" id="SM00530">
    <property type="entry name" value="HTH_XRE"/>
    <property type="match status" value="1"/>
</dbReference>
<sequence>MNQLAEFVKTRRKQIGLTQEEFADKAGVALTVIRKIEQGKENLNLSKVNHVLSMFGHVLAPIDAKDPNRYSKILL</sequence>
<dbReference type="InterPro" id="IPR001387">
    <property type="entry name" value="Cro/C1-type_HTH"/>
</dbReference>
<dbReference type="GO" id="GO:0003677">
    <property type="term" value="F:DNA binding"/>
    <property type="evidence" value="ECO:0007669"/>
    <property type="project" value="InterPro"/>
</dbReference>
<dbReference type="PROSITE" id="PS50943">
    <property type="entry name" value="HTH_CROC1"/>
    <property type="match status" value="1"/>
</dbReference>
<dbReference type="EMBL" id="QKTX01000012">
    <property type="protein sequence ID" value="PZV80317.1"/>
    <property type="molecule type" value="Genomic_DNA"/>
</dbReference>
<organism evidence="2 3">
    <name type="scientific">Algoriphagus aquaeductus</name>
    <dbReference type="NCBI Taxonomy" id="475299"/>
    <lineage>
        <taxon>Bacteria</taxon>
        <taxon>Pseudomonadati</taxon>
        <taxon>Bacteroidota</taxon>
        <taxon>Cytophagia</taxon>
        <taxon>Cytophagales</taxon>
        <taxon>Cyclobacteriaceae</taxon>
        <taxon>Algoriphagus</taxon>
    </lineage>
</organism>
<dbReference type="NCBIfam" id="TIGR03070">
    <property type="entry name" value="couple_hipB"/>
    <property type="match status" value="1"/>
</dbReference>
<comment type="caution">
    <text evidence="2">The sequence shown here is derived from an EMBL/GenBank/DDBJ whole genome shotgun (WGS) entry which is preliminary data.</text>
</comment>
<dbReference type="Gene3D" id="1.10.260.40">
    <property type="entry name" value="lambda repressor-like DNA-binding domains"/>
    <property type="match status" value="1"/>
</dbReference>
<dbReference type="Pfam" id="PF01381">
    <property type="entry name" value="HTH_3"/>
    <property type="match status" value="1"/>
</dbReference>
<feature type="domain" description="HTH cro/C1-type" evidence="1">
    <location>
        <begin position="8"/>
        <end position="47"/>
    </location>
</feature>
<evidence type="ECO:0000259" key="1">
    <source>
        <dbReference type="PROSITE" id="PS50943"/>
    </source>
</evidence>
<dbReference type="InterPro" id="IPR010982">
    <property type="entry name" value="Lambda_DNA-bd_dom_sf"/>
</dbReference>